<evidence type="ECO:0000313" key="1">
    <source>
        <dbReference type="EMBL" id="GAD77381.1"/>
    </source>
</evidence>
<evidence type="ECO:0000313" key="2">
    <source>
        <dbReference type="Proteomes" id="UP000016567"/>
    </source>
</evidence>
<keyword evidence="2" id="KW-1185">Reference proteome</keyword>
<gene>
    <name evidence="1" type="ORF">VAZ01S_073_00140</name>
</gene>
<dbReference type="eggNOG" id="ENOG502ZGAF">
    <property type="taxonomic scope" value="Bacteria"/>
</dbReference>
<accession>U3ABU1</accession>
<dbReference type="OrthoDB" id="122670at2"/>
<proteinExistence type="predicted"/>
<comment type="caution">
    <text evidence="1">The sequence shown here is derived from an EMBL/GenBank/DDBJ whole genome shotgun (WGS) entry which is preliminary data.</text>
</comment>
<dbReference type="Pfam" id="PF13711">
    <property type="entry name" value="DUF4160"/>
    <property type="match status" value="1"/>
</dbReference>
<dbReference type="EMBL" id="BATL01000073">
    <property type="protein sequence ID" value="GAD77381.1"/>
    <property type="molecule type" value="Genomic_DNA"/>
</dbReference>
<evidence type="ECO:0008006" key="3">
    <source>
        <dbReference type="Google" id="ProtNLM"/>
    </source>
</evidence>
<dbReference type="InterPro" id="IPR025427">
    <property type="entry name" value="DUF4160"/>
</dbReference>
<dbReference type="STRING" id="1219077.VAZ01S_073_00140"/>
<organism evidence="1 2">
    <name type="scientific">Vibrio azureus NBRC 104587</name>
    <dbReference type="NCBI Taxonomy" id="1219077"/>
    <lineage>
        <taxon>Bacteria</taxon>
        <taxon>Pseudomonadati</taxon>
        <taxon>Pseudomonadota</taxon>
        <taxon>Gammaproteobacteria</taxon>
        <taxon>Vibrionales</taxon>
        <taxon>Vibrionaceae</taxon>
        <taxon>Vibrio</taxon>
    </lineage>
</organism>
<dbReference type="Proteomes" id="UP000016567">
    <property type="component" value="Unassembled WGS sequence"/>
</dbReference>
<sequence length="125" mass="14589">MKLDKEFIELQRLFSQKDMLTEVKQYSKSGAMEALLIRKEKMKLKIYQEKGHHYPHIHIDYGKQNHVASYSIETGQRLEGNLPKSFDRVVTSWLERNRSKVLEVWAALQLGEPHEHLIAELSGDA</sequence>
<dbReference type="AlphaFoldDB" id="U3ABU1"/>
<dbReference type="RefSeq" id="WP_021711120.1">
    <property type="nucleotide sequence ID" value="NZ_BAOB01000101.1"/>
</dbReference>
<reference evidence="1 2" key="1">
    <citation type="submission" date="2013-09" db="EMBL/GenBank/DDBJ databases">
        <title>Whole genome shotgun sequence of Vibrio azureus NBRC 104587.</title>
        <authorList>
            <person name="Isaki S."/>
            <person name="Hosoyama A."/>
            <person name="Numata M."/>
            <person name="Hashimoto M."/>
            <person name="Hosoyama Y."/>
            <person name="Tsuchikane K."/>
            <person name="Noguchi M."/>
            <person name="Hirakata S."/>
            <person name="Ichikawa N."/>
            <person name="Ohji S."/>
            <person name="Yamazoe A."/>
            <person name="Fujita N."/>
        </authorList>
    </citation>
    <scope>NUCLEOTIDE SEQUENCE [LARGE SCALE GENOMIC DNA]</scope>
    <source>
        <strain evidence="1 2">NBRC 104587</strain>
    </source>
</reference>
<protein>
    <recommendedName>
        <fullName evidence="3">DUF4160 domain-containing protein</fullName>
    </recommendedName>
</protein>
<name>U3ABU1_9VIBR</name>